<dbReference type="RefSeq" id="WP_250749736.1">
    <property type="nucleotide sequence ID" value="NZ_CP098401.1"/>
</dbReference>
<evidence type="ECO:0000256" key="1">
    <source>
        <dbReference type="SAM" id="Phobius"/>
    </source>
</evidence>
<organism evidence="2 3">
    <name type="scientific">Sphingomonas donggukensis</name>
    <dbReference type="NCBI Taxonomy" id="2949093"/>
    <lineage>
        <taxon>Bacteria</taxon>
        <taxon>Pseudomonadati</taxon>
        <taxon>Pseudomonadota</taxon>
        <taxon>Alphaproteobacteria</taxon>
        <taxon>Sphingomonadales</taxon>
        <taxon>Sphingomonadaceae</taxon>
        <taxon>Sphingomonas</taxon>
    </lineage>
</organism>
<dbReference type="Proteomes" id="UP001055580">
    <property type="component" value="Chromosome"/>
</dbReference>
<gene>
    <name evidence="2" type="ORF">M9980_09300</name>
</gene>
<keyword evidence="1" id="KW-0472">Membrane</keyword>
<reference evidence="2" key="1">
    <citation type="submission" date="2022-05" db="EMBL/GenBank/DDBJ databases">
        <title>Sphingomonas sp. strain RMG20 Genome sequencing and assembly.</title>
        <authorList>
            <person name="Kim I."/>
        </authorList>
    </citation>
    <scope>NUCLEOTIDE SEQUENCE</scope>
    <source>
        <strain evidence="2">RMG20</strain>
    </source>
</reference>
<keyword evidence="1" id="KW-1133">Transmembrane helix</keyword>
<feature type="transmembrane region" description="Helical" evidence="1">
    <location>
        <begin position="104"/>
        <end position="127"/>
    </location>
</feature>
<sequence length="143" mass="14691">MTTPPVERTGAGVTAIRRLARRHVAFAMLLVCAALAMKVLVPAGFMPVASGGVMTVQMCSGTGPATIEIAIPGLPDQHHKQDKAEMPCTFAGLSAPALSAVDPILLAVAIALILHVVGSLAPTPLIAARTYLRPPLRGPPTTA</sequence>
<evidence type="ECO:0000313" key="3">
    <source>
        <dbReference type="Proteomes" id="UP001055580"/>
    </source>
</evidence>
<keyword evidence="1" id="KW-0812">Transmembrane</keyword>
<keyword evidence="3" id="KW-1185">Reference proteome</keyword>
<evidence type="ECO:0008006" key="4">
    <source>
        <dbReference type="Google" id="ProtNLM"/>
    </source>
</evidence>
<protein>
    <recommendedName>
        <fullName evidence="4">DUF2946 domain-containing protein</fullName>
    </recommendedName>
</protein>
<accession>A0ABY4TSH7</accession>
<evidence type="ECO:0000313" key="2">
    <source>
        <dbReference type="EMBL" id="URW74770.1"/>
    </source>
</evidence>
<name>A0ABY4TSH7_9SPHN</name>
<dbReference type="EMBL" id="CP098401">
    <property type="protein sequence ID" value="URW74770.1"/>
    <property type="molecule type" value="Genomic_DNA"/>
</dbReference>
<feature type="transmembrane region" description="Helical" evidence="1">
    <location>
        <begin position="24"/>
        <end position="45"/>
    </location>
</feature>
<proteinExistence type="predicted"/>